<dbReference type="EMBL" id="JACCFP010000001">
    <property type="protein sequence ID" value="NYJ03522.1"/>
    <property type="molecule type" value="Genomic_DNA"/>
</dbReference>
<dbReference type="Proteomes" id="UP000530424">
    <property type="component" value="Unassembled WGS sequence"/>
</dbReference>
<dbReference type="PANTHER" id="PTHR36927">
    <property type="entry name" value="BLR4337 PROTEIN"/>
    <property type="match status" value="1"/>
</dbReference>
<evidence type="ECO:0000313" key="3">
    <source>
        <dbReference type="EMBL" id="NYJ03522.1"/>
    </source>
</evidence>
<dbReference type="RefSeq" id="WP_179669813.1">
    <property type="nucleotide sequence ID" value="NZ_JACCFP010000001.1"/>
</dbReference>
<feature type="transmembrane region" description="Helical" evidence="1">
    <location>
        <begin position="290"/>
        <end position="311"/>
    </location>
</feature>
<protein>
    <submittedName>
        <fullName evidence="3">Peptidoglycan/LPS O-acetylase OafA/YrhL</fullName>
    </submittedName>
</protein>
<dbReference type="GO" id="GO:0016747">
    <property type="term" value="F:acyltransferase activity, transferring groups other than amino-acyl groups"/>
    <property type="evidence" value="ECO:0007669"/>
    <property type="project" value="InterPro"/>
</dbReference>
<dbReference type="AlphaFoldDB" id="A0A853CA47"/>
<feature type="transmembrane region" description="Helical" evidence="1">
    <location>
        <begin position="57"/>
        <end position="79"/>
    </location>
</feature>
<evidence type="ECO:0000256" key="1">
    <source>
        <dbReference type="SAM" id="Phobius"/>
    </source>
</evidence>
<feature type="transmembrane region" description="Helical" evidence="1">
    <location>
        <begin position="100"/>
        <end position="118"/>
    </location>
</feature>
<accession>A0A853CA47</accession>
<reference evidence="3 4" key="1">
    <citation type="submission" date="2020-07" db="EMBL/GenBank/DDBJ databases">
        <title>Sequencing the genomes of 1000 actinobacteria strains.</title>
        <authorList>
            <person name="Klenk H.-P."/>
        </authorList>
    </citation>
    <scope>NUCLEOTIDE SEQUENCE [LARGE SCALE GENOMIC DNA]</scope>
    <source>
        <strain evidence="3 4">DSM 103833</strain>
    </source>
</reference>
<gene>
    <name evidence="3" type="ORF">HNR19_004220</name>
</gene>
<sequence length="402" mass="43392">MATIPADGTGTGAPPERRTEMDALRALVVVGLVFFHSALVFDSEDDFYVKNDDTAPLMLVIGVLVVWAMPLLFVIGGFGARQSLVRRGPGGFAVERLRRLGVPLVFATFVLLPLPQWLRLRAAESSYDESYADFYPRFFDVHLSVDHLPFVVQGEHFESGHLWFVVLLLCFSLLLAVPAAVVPPRWTGRLGDAAGRAVERAPALVLLPAVPLAAVCAGLGLEEAYGGWHRVAYLLFFAAGLFLVADRRFRDAVRGCARLALWTGIALFVLGAPAMMSVDDPFTDMGVLAVLGRAGFGVTGWCAVVAILGLLDRPRPPSAAPATGRPPTTTQRVSTYLGDAVLPLYVLHQPVVVAVAFGVVGWDLAAPLKYVVIVVVSLALTVATYDLLVRRTAPTRFLFGMR</sequence>
<proteinExistence type="predicted"/>
<keyword evidence="1" id="KW-0812">Transmembrane</keyword>
<keyword evidence="4" id="KW-1185">Reference proteome</keyword>
<keyword evidence="1" id="KW-0472">Membrane</keyword>
<name>A0A853CA47_9ACTN</name>
<feature type="transmembrane region" description="Helical" evidence="1">
    <location>
        <begin position="257"/>
        <end position="278"/>
    </location>
</feature>
<comment type="caution">
    <text evidence="3">The sequence shown here is derived from an EMBL/GenBank/DDBJ whole genome shotgun (WGS) entry which is preliminary data.</text>
</comment>
<organism evidence="3 4">
    <name type="scientific">Nocardioides thalensis</name>
    <dbReference type="NCBI Taxonomy" id="1914755"/>
    <lineage>
        <taxon>Bacteria</taxon>
        <taxon>Bacillati</taxon>
        <taxon>Actinomycetota</taxon>
        <taxon>Actinomycetes</taxon>
        <taxon>Propionibacteriales</taxon>
        <taxon>Nocardioidaceae</taxon>
        <taxon>Nocardioides</taxon>
    </lineage>
</organism>
<feature type="domain" description="Acyltransferase 3" evidence="2">
    <location>
        <begin position="20"/>
        <end position="385"/>
    </location>
</feature>
<feature type="transmembrane region" description="Helical" evidence="1">
    <location>
        <begin position="227"/>
        <end position="245"/>
    </location>
</feature>
<keyword evidence="1" id="KW-1133">Transmembrane helix</keyword>
<dbReference type="InterPro" id="IPR002656">
    <property type="entry name" value="Acyl_transf_3_dom"/>
</dbReference>
<feature type="transmembrane region" description="Helical" evidence="1">
    <location>
        <begin position="342"/>
        <end position="362"/>
    </location>
</feature>
<feature type="transmembrane region" description="Helical" evidence="1">
    <location>
        <begin position="203"/>
        <end position="221"/>
    </location>
</feature>
<feature type="transmembrane region" description="Helical" evidence="1">
    <location>
        <begin position="368"/>
        <end position="388"/>
    </location>
</feature>
<feature type="transmembrane region" description="Helical" evidence="1">
    <location>
        <begin position="23"/>
        <end position="41"/>
    </location>
</feature>
<dbReference type="InterPro" id="IPR050623">
    <property type="entry name" value="Glucan_succinyl_AcylTrfase"/>
</dbReference>
<evidence type="ECO:0000313" key="4">
    <source>
        <dbReference type="Proteomes" id="UP000530424"/>
    </source>
</evidence>
<feature type="transmembrane region" description="Helical" evidence="1">
    <location>
        <begin position="162"/>
        <end position="182"/>
    </location>
</feature>
<dbReference type="PANTHER" id="PTHR36927:SF3">
    <property type="entry name" value="GLUCANS BIOSYNTHESIS PROTEIN C"/>
    <property type="match status" value="1"/>
</dbReference>
<evidence type="ECO:0000259" key="2">
    <source>
        <dbReference type="Pfam" id="PF01757"/>
    </source>
</evidence>
<dbReference type="Pfam" id="PF01757">
    <property type="entry name" value="Acyl_transf_3"/>
    <property type="match status" value="1"/>
</dbReference>